<dbReference type="EMBL" id="CM042017">
    <property type="protein sequence ID" value="KAI3689364.1"/>
    <property type="molecule type" value="Genomic_DNA"/>
</dbReference>
<comment type="caution">
    <text evidence="1">The sequence shown here is derived from an EMBL/GenBank/DDBJ whole genome shotgun (WGS) entry which is preliminary data.</text>
</comment>
<accession>A0ACB8YWN7</accession>
<gene>
    <name evidence="1" type="ORF">L2E82_47319</name>
</gene>
<sequence length="657" mass="73714">MMLQGVSPGTGNSGDAASSIHPNETAAAAAELASGAAAGFSEDERGRIEEGGRNSGGNRWPRQETLALLKIRSDMDVVFRDSSLKGPLWDEVSRKLAELGYQRSAKKCKEKFENVYKYHKRTKEGRTSKADGKTYRFFDQLQALESNPSAGGHHQQPLSLPPPQPVLSKPPQVSTMPNSTTITQIPSLPSIVTPVNITVSHQNNVDPISVAAPAVAMPTMNINHVGGFPFSQLNMSTSTNSSSSSTSSDDEPPERRRNRKRKWKEFFGRLMKEVIDKQEELQSKFLDTLERRERDRMAREEAWRMQEMAKMKREHDLLVQERSMVAAKDAAVITFLQKITEQNPNTVIPQMPAMQLLQQQQQQSQPPPPPPPPPVVQTAPPMQQQQQPHPQPQPPSQLQQPTVPPIAVPVPVPVPVSVSTPAPPPPVVKNLDNGGGGDNLLQPSPSRWPKAEINALIKLRTTLDTKYQESGPKGPLWEEISSAMRKLGYNRNAKRCKEKWENINKYYKKVKESSKKRPEDSKTCPYFHQLDAIYREKATGSNNSNPGFAIKPENQLAIMARPEQQWPLPAAVQEHHHLQQQQQQHHHHQQQPQQQQQQQQHPQQHQSKTNDQSTGIEDHQHADDDDYDDEDEDDDEEEEGGEYEIVPNKTSSMAAVE</sequence>
<dbReference type="Proteomes" id="UP001055811">
    <property type="component" value="Linkage Group LG09"/>
</dbReference>
<evidence type="ECO:0000313" key="1">
    <source>
        <dbReference type="EMBL" id="KAI3689364.1"/>
    </source>
</evidence>
<organism evidence="1 2">
    <name type="scientific">Cichorium intybus</name>
    <name type="common">Chicory</name>
    <dbReference type="NCBI Taxonomy" id="13427"/>
    <lineage>
        <taxon>Eukaryota</taxon>
        <taxon>Viridiplantae</taxon>
        <taxon>Streptophyta</taxon>
        <taxon>Embryophyta</taxon>
        <taxon>Tracheophyta</taxon>
        <taxon>Spermatophyta</taxon>
        <taxon>Magnoliopsida</taxon>
        <taxon>eudicotyledons</taxon>
        <taxon>Gunneridae</taxon>
        <taxon>Pentapetalae</taxon>
        <taxon>asterids</taxon>
        <taxon>campanulids</taxon>
        <taxon>Asterales</taxon>
        <taxon>Asteraceae</taxon>
        <taxon>Cichorioideae</taxon>
        <taxon>Cichorieae</taxon>
        <taxon>Cichoriinae</taxon>
        <taxon>Cichorium</taxon>
    </lineage>
</organism>
<keyword evidence="2" id="KW-1185">Reference proteome</keyword>
<reference evidence="2" key="1">
    <citation type="journal article" date="2022" name="Mol. Ecol. Resour.">
        <title>The genomes of chicory, endive, great burdock and yacon provide insights into Asteraceae palaeo-polyploidization history and plant inulin production.</title>
        <authorList>
            <person name="Fan W."/>
            <person name="Wang S."/>
            <person name="Wang H."/>
            <person name="Wang A."/>
            <person name="Jiang F."/>
            <person name="Liu H."/>
            <person name="Zhao H."/>
            <person name="Xu D."/>
            <person name="Zhang Y."/>
        </authorList>
    </citation>
    <scope>NUCLEOTIDE SEQUENCE [LARGE SCALE GENOMIC DNA]</scope>
    <source>
        <strain evidence="2">cv. Punajuju</strain>
    </source>
</reference>
<reference evidence="1 2" key="2">
    <citation type="journal article" date="2022" name="Mol. Ecol. Resour.">
        <title>The genomes of chicory, endive, great burdock and yacon provide insights into Asteraceae paleo-polyploidization history and plant inulin production.</title>
        <authorList>
            <person name="Fan W."/>
            <person name="Wang S."/>
            <person name="Wang H."/>
            <person name="Wang A."/>
            <person name="Jiang F."/>
            <person name="Liu H."/>
            <person name="Zhao H."/>
            <person name="Xu D."/>
            <person name="Zhang Y."/>
        </authorList>
    </citation>
    <scope>NUCLEOTIDE SEQUENCE [LARGE SCALE GENOMIC DNA]</scope>
    <source>
        <strain evidence="2">cv. Punajuju</strain>
        <tissue evidence="1">Leaves</tissue>
    </source>
</reference>
<proteinExistence type="predicted"/>
<name>A0ACB8YWN7_CICIN</name>
<protein>
    <submittedName>
        <fullName evidence="1">Uncharacterized protein</fullName>
    </submittedName>
</protein>
<evidence type="ECO:0000313" key="2">
    <source>
        <dbReference type="Proteomes" id="UP001055811"/>
    </source>
</evidence>